<protein>
    <submittedName>
        <fullName evidence="2">Diguanylate cyclase/phosphodiesterase (GGDEF &amp; EAL domains) with PAS/PAC sensor(S)</fullName>
    </submittedName>
</protein>
<accession>A0A6J4QPG9</accession>
<dbReference type="InterPro" id="IPR035919">
    <property type="entry name" value="EAL_sf"/>
</dbReference>
<evidence type="ECO:0000259" key="1">
    <source>
        <dbReference type="PROSITE" id="PS50883"/>
    </source>
</evidence>
<dbReference type="EMBL" id="CADCVD010000113">
    <property type="protein sequence ID" value="CAA9451011.1"/>
    <property type="molecule type" value="Genomic_DNA"/>
</dbReference>
<dbReference type="Pfam" id="PF00563">
    <property type="entry name" value="EAL"/>
    <property type="match status" value="1"/>
</dbReference>
<dbReference type="InterPro" id="IPR001633">
    <property type="entry name" value="EAL_dom"/>
</dbReference>
<dbReference type="SUPFAM" id="SSF141868">
    <property type="entry name" value="EAL domain-like"/>
    <property type="match status" value="1"/>
</dbReference>
<proteinExistence type="predicted"/>
<reference evidence="2" key="1">
    <citation type="submission" date="2020-02" db="EMBL/GenBank/DDBJ databases">
        <authorList>
            <person name="Meier V. D."/>
        </authorList>
    </citation>
    <scope>NUCLEOTIDE SEQUENCE</scope>
    <source>
        <strain evidence="2">AVDCRST_MAG37</strain>
    </source>
</reference>
<gene>
    <name evidence="2" type="ORF">AVDCRST_MAG37-2336</name>
</gene>
<dbReference type="Gene3D" id="3.20.20.450">
    <property type="entry name" value="EAL domain"/>
    <property type="match status" value="1"/>
</dbReference>
<dbReference type="PROSITE" id="PS50883">
    <property type="entry name" value="EAL"/>
    <property type="match status" value="1"/>
</dbReference>
<evidence type="ECO:0000313" key="2">
    <source>
        <dbReference type="EMBL" id="CAA9451011.1"/>
    </source>
</evidence>
<dbReference type="PANTHER" id="PTHR44757:SF2">
    <property type="entry name" value="BIOFILM ARCHITECTURE MAINTENANCE PROTEIN MBAA"/>
    <property type="match status" value="1"/>
</dbReference>
<organism evidence="2">
    <name type="scientific">uncultured Rubrobacteraceae bacterium</name>
    <dbReference type="NCBI Taxonomy" id="349277"/>
    <lineage>
        <taxon>Bacteria</taxon>
        <taxon>Bacillati</taxon>
        <taxon>Actinomycetota</taxon>
        <taxon>Rubrobacteria</taxon>
        <taxon>Rubrobacterales</taxon>
        <taxon>Rubrobacteraceae</taxon>
        <taxon>environmental samples</taxon>
    </lineage>
</organism>
<sequence length="71" mass="8321">MLKEACRQVREWQEVHRRELSLTLNVNVSACQFQEPNLVKEIRKTLKETGLAPQDLKLEITESVMMHDART</sequence>
<dbReference type="AlphaFoldDB" id="A0A6J4QPG9"/>
<feature type="domain" description="EAL" evidence="1">
    <location>
        <begin position="1"/>
        <end position="71"/>
    </location>
</feature>
<dbReference type="PANTHER" id="PTHR44757">
    <property type="entry name" value="DIGUANYLATE CYCLASE DGCP"/>
    <property type="match status" value="1"/>
</dbReference>
<name>A0A6J4QPG9_9ACTN</name>
<dbReference type="InterPro" id="IPR052155">
    <property type="entry name" value="Biofilm_reg_signaling"/>
</dbReference>